<dbReference type="AlphaFoldDB" id="A0A418JH57"/>
<dbReference type="Proteomes" id="UP000285625">
    <property type="component" value="Unassembled WGS sequence"/>
</dbReference>
<dbReference type="EMBL" id="QXVO01000033">
    <property type="protein sequence ID" value="RIO44141.1"/>
    <property type="molecule type" value="Genomic_DNA"/>
</dbReference>
<gene>
    <name evidence="1" type="ORF">BUZ57_09820</name>
</gene>
<dbReference type="STRING" id="1284.SHYC_01845"/>
<reference evidence="1 2" key="1">
    <citation type="journal article" date="2016" name="Front. Microbiol.">
        <title>Comprehensive Phylogenetic Analysis of Bovine Non-aureus Staphylococci Species Based on Whole-Genome Sequencing.</title>
        <authorList>
            <person name="Naushad S."/>
            <person name="Barkema H.W."/>
            <person name="Luby C."/>
            <person name="Condas L.A."/>
            <person name="Nobrega D.B."/>
            <person name="Carson D.A."/>
            <person name="De Buck J."/>
        </authorList>
    </citation>
    <scope>NUCLEOTIDE SEQUENCE [LARGE SCALE GENOMIC DNA]</scope>
    <source>
        <strain evidence="1 2">SNUC 5959</strain>
    </source>
</reference>
<name>A0A418JH57_STAHY</name>
<dbReference type="Pfam" id="PF19528">
    <property type="entry name" value="DUF6056"/>
    <property type="match status" value="1"/>
</dbReference>
<dbReference type="RefSeq" id="WP_119635719.1">
    <property type="nucleotide sequence ID" value="NZ_CP103964.1"/>
</dbReference>
<comment type="caution">
    <text evidence="1">The sequence shown here is derived from an EMBL/GenBank/DDBJ whole genome shotgun (WGS) entry which is preliminary data.</text>
</comment>
<organism evidence="1 2">
    <name type="scientific">Staphylococcus hyicus</name>
    <dbReference type="NCBI Taxonomy" id="1284"/>
    <lineage>
        <taxon>Bacteria</taxon>
        <taxon>Bacillati</taxon>
        <taxon>Bacillota</taxon>
        <taxon>Bacilli</taxon>
        <taxon>Bacillales</taxon>
        <taxon>Staphylococcaceae</taxon>
        <taxon>Staphylococcus</taxon>
    </lineage>
</organism>
<evidence type="ECO:0000313" key="1">
    <source>
        <dbReference type="EMBL" id="RIO44141.1"/>
    </source>
</evidence>
<dbReference type="InterPro" id="IPR045691">
    <property type="entry name" value="DUF6056"/>
</dbReference>
<sequence>MWAKIQQFHIVLLIFLFYLVLSILMPLTHDDLEWASSYGMEMLASHYETLNGRYLGNTLEVFATRFNVLRYALYTLFSLLIIFVIIKSTDSIMGKREQSHYFILILFLLTLLIPHTIFSQTNGWFAGFFNYVPATIASLVILHYCVKLISYGKLMWWEMIIMMITAITGQLFMENMTLFNIAVIIIAAFMYYIKYQKHLKQLLIALASAMVGAIIMFTNPQYVKIFGGESDYQKVSNENQGLMSRIANTLLTQFPEQIIYQSILILIVIAGLMVYLVYRSGVSLRIKVILIVGLSIAPLYTILLRVPLDIKFKLQDTSVAFLDFSVAMLFYVVLIVSLYYTSMPTRLKSYVVMLLFTIPIMVAPLLIVQPIGPRNFYSVFIIYVMVAFILIRYIDFKGQTFRWIIHLLTVTFASVYIIMFLIISISDHMRLAAIHRAVEENPKLTTYHMKRLPFEAYMQRSSPKTDFRKRIFKEHYNIPQRIKIEFPPSSKPGE</sequence>
<proteinExistence type="predicted"/>
<evidence type="ECO:0000313" key="2">
    <source>
        <dbReference type="Proteomes" id="UP000285625"/>
    </source>
</evidence>
<protein>
    <submittedName>
        <fullName evidence="1">Uncharacterized protein</fullName>
    </submittedName>
</protein>
<accession>A0A418JH57</accession>